<reference evidence="2 3" key="1">
    <citation type="submission" date="2018-06" db="EMBL/GenBank/DDBJ databases">
        <title>Genome analysis of cellulolytic fungus Trichoderma lentiforme CFAM-422.</title>
        <authorList>
            <person name="Steindorff A.S."/>
            <person name="Formighieri E.F."/>
            <person name="Midorikawa G.E.O."/>
            <person name="Tamietti M.S."/>
            <person name="Ramos E.Z."/>
            <person name="Silva A.S."/>
            <person name="Bon E.P.S."/>
            <person name="Mendes T.D."/>
            <person name="Damaso M.C.T."/>
            <person name="Favaro L.C.L."/>
        </authorList>
    </citation>
    <scope>NUCLEOTIDE SEQUENCE [LARGE SCALE GENOMIC DNA]</scope>
    <source>
        <strain evidence="2 3">CFAM-422</strain>
    </source>
</reference>
<sequence>MHLSLCRQPARPGSISDGQHIKHMLRGPNQRPQFALSQRQSARFVVRDAPRPLRFRPETLVNPS</sequence>
<comment type="caution">
    <text evidence="2">The sequence shown here is derived from an EMBL/GenBank/DDBJ whole genome shotgun (WGS) entry which is preliminary data.</text>
</comment>
<protein>
    <submittedName>
        <fullName evidence="2">Uncharacterized protein</fullName>
    </submittedName>
</protein>
<dbReference type="Proteomes" id="UP000801864">
    <property type="component" value="Unassembled WGS sequence"/>
</dbReference>
<dbReference type="EMBL" id="QLNT01000019">
    <property type="protein sequence ID" value="KAF3063193.1"/>
    <property type="molecule type" value="Genomic_DNA"/>
</dbReference>
<keyword evidence="3" id="KW-1185">Reference proteome</keyword>
<proteinExistence type="predicted"/>
<evidence type="ECO:0000256" key="1">
    <source>
        <dbReference type="SAM" id="MobiDB-lite"/>
    </source>
</evidence>
<name>A0A9P4X889_9HYPO</name>
<gene>
    <name evidence="2" type="ORF">CFAM422_009880</name>
</gene>
<organism evidence="2 3">
    <name type="scientific">Trichoderma lentiforme</name>
    <dbReference type="NCBI Taxonomy" id="1567552"/>
    <lineage>
        <taxon>Eukaryota</taxon>
        <taxon>Fungi</taxon>
        <taxon>Dikarya</taxon>
        <taxon>Ascomycota</taxon>
        <taxon>Pezizomycotina</taxon>
        <taxon>Sordariomycetes</taxon>
        <taxon>Hypocreomycetidae</taxon>
        <taxon>Hypocreales</taxon>
        <taxon>Hypocreaceae</taxon>
        <taxon>Trichoderma</taxon>
    </lineage>
</organism>
<evidence type="ECO:0000313" key="2">
    <source>
        <dbReference type="EMBL" id="KAF3063193.1"/>
    </source>
</evidence>
<evidence type="ECO:0000313" key="3">
    <source>
        <dbReference type="Proteomes" id="UP000801864"/>
    </source>
</evidence>
<dbReference type="AlphaFoldDB" id="A0A9P4X889"/>
<feature type="region of interest" description="Disordered" evidence="1">
    <location>
        <begin position="1"/>
        <end position="21"/>
    </location>
</feature>
<accession>A0A9P4X889</accession>